<keyword evidence="7 10" id="KW-0791">Threonine biosynthesis</keyword>
<evidence type="ECO:0000256" key="1">
    <source>
        <dbReference type="ARBA" id="ARBA00005056"/>
    </source>
</evidence>
<evidence type="ECO:0000256" key="9">
    <source>
        <dbReference type="ARBA" id="ARBA00023167"/>
    </source>
</evidence>
<evidence type="ECO:0000256" key="10">
    <source>
        <dbReference type="RuleBase" id="RU000579"/>
    </source>
</evidence>
<evidence type="ECO:0000256" key="7">
    <source>
        <dbReference type="ARBA" id="ARBA00022697"/>
    </source>
</evidence>
<dbReference type="InterPro" id="IPR005106">
    <property type="entry name" value="Asp/hSer_DH_NAD-bd"/>
</dbReference>
<feature type="domain" description="Homoserine dehydrogenase catalytic" evidence="12">
    <location>
        <begin position="155"/>
        <end position="351"/>
    </location>
</feature>
<keyword evidence="15" id="KW-1185">Reference proteome</keyword>
<organism evidence="14 15">
    <name type="scientific">Candidatus Haliotispira prima</name>
    <dbReference type="NCBI Taxonomy" id="3034016"/>
    <lineage>
        <taxon>Bacteria</taxon>
        <taxon>Pseudomonadati</taxon>
        <taxon>Spirochaetota</taxon>
        <taxon>Spirochaetia</taxon>
        <taxon>Spirochaetales</taxon>
        <taxon>Spirochaetaceae</taxon>
        <taxon>Candidatus Haliotispira</taxon>
    </lineage>
</organism>
<dbReference type="Gene3D" id="3.30.70.260">
    <property type="match status" value="1"/>
</dbReference>
<dbReference type="NCBIfam" id="NF004976">
    <property type="entry name" value="PRK06349.1"/>
    <property type="match status" value="1"/>
</dbReference>
<protein>
    <recommendedName>
        <fullName evidence="5 10">Homoserine dehydrogenase</fullName>
        <ecNumber evidence="4 10">1.1.1.3</ecNumber>
    </recommendedName>
</protein>
<dbReference type="Gene3D" id="3.30.360.10">
    <property type="entry name" value="Dihydrodipicolinate Reductase, domain 2"/>
    <property type="match status" value="1"/>
</dbReference>
<evidence type="ECO:0000256" key="4">
    <source>
        <dbReference type="ARBA" id="ARBA00013213"/>
    </source>
</evidence>
<dbReference type="EMBL" id="CP123443">
    <property type="protein sequence ID" value="WGK70251.1"/>
    <property type="molecule type" value="Genomic_DNA"/>
</dbReference>
<dbReference type="SUPFAM" id="SSF51735">
    <property type="entry name" value="NAD(P)-binding Rossmann-fold domains"/>
    <property type="match status" value="1"/>
</dbReference>
<dbReference type="GO" id="GO:0004412">
    <property type="term" value="F:homoserine dehydrogenase activity"/>
    <property type="evidence" value="ECO:0007669"/>
    <property type="project" value="UniProtKB-EC"/>
</dbReference>
<accession>A0ABY8MJP7</accession>
<gene>
    <name evidence="14" type="ORF">P0082_05170</name>
</gene>
<dbReference type="PROSITE" id="PS01042">
    <property type="entry name" value="HOMOSER_DHGENASE"/>
    <property type="match status" value="1"/>
</dbReference>
<sequence length="469" mass="51078">MAPNKRPFRILLLGIGTVGGAVLRILQKQTQSAGIVTELAAVMSRHAGQRLKEQTPEYAQQLDPGQIFNSWEELREALEDGTEEPGPIGSIDTVVELIGGTDSCLPIYRYFLQRKIPIVTANKALLAEYGTELYPLAQQNQTFIACEASCGGGIPILQTLLYGLRANRIHEFHGVLNGTCNFILSRMAAEGHSYADVLHQAQAAGLAEANPFLDVSGTDTAHKLSILATMSFGYSLKLQDIPTSGIDTLTKTQIQAGKRLGLATKLLASARLSDRATEQTNIALRVGPCFVPQQGRNCPELQESLTASPLASLTDSFNGISFYGDTVGHIYLEGRGAGGSATASAVLSDLIQIQNGSYPSVFADFPNWPRPEKLPVENSWSEFRQNWLVFVPLTKLATVEKLADQQQLRCQNLFREEGHQVFFFTQASATQMEQLARSLSTGKDTNADAAPVYIPILQVPEERLQGDID</sequence>
<dbReference type="Gene3D" id="3.40.50.720">
    <property type="entry name" value="NAD(P)-binding Rossmann-like Domain"/>
    <property type="match status" value="1"/>
</dbReference>
<dbReference type="Pfam" id="PF03447">
    <property type="entry name" value="NAD_binding_3"/>
    <property type="match status" value="1"/>
</dbReference>
<evidence type="ECO:0000256" key="2">
    <source>
        <dbReference type="ARBA" id="ARBA00005062"/>
    </source>
</evidence>
<evidence type="ECO:0000256" key="6">
    <source>
        <dbReference type="ARBA" id="ARBA00022605"/>
    </source>
</evidence>
<dbReference type="EC" id="1.1.1.3" evidence="4 10"/>
<evidence type="ECO:0000313" key="14">
    <source>
        <dbReference type="EMBL" id="WGK70251.1"/>
    </source>
</evidence>
<evidence type="ECO:0000259" key="12">
    <source>
        <dbReference type="Pfam" id="PF00742"/>
    </source>
</evidence>
<dbReference type="PANTHER" id="PTHR43331">
    <property type="entry name" value="HOMOSERINE DEHYDROGENASE"/>
    <property type="match status" value="1"/>
</dbReference>
<evidence type="ECO:0000313" key="15">
    <source>
        <dbReference type="Proteomes" id="UP001228690"/>
    </source>
</evidence>
<evidence type="ECO:0000256" key="5">
    <source>
        <dbReference type="ARBA" id="ARBA00013376"/>
    </source>
</evidence>
<dbReference type="Pfam" id="PF00742">
    <property type="entry name" value="Homoserine_dh"/>
    <property type="match status" value="1"/>
</dbReference>
<dbReference type="PANTHER" id="PTHR43331:SF1">
    <property type="entry name" value="HOMOSERINE DEHYDROGENASE"/>
    <property type="match status" value="1"/>
</dbReference>
<name>A0ABY8MJP7_9SPIO</name>
<dbReference type="SUPFAM" id="SSF55347">
    <property type="entry name" value="Glyceraldehyde-3-phosphate dehydrogenase-like, C-terminal domain"/>
    <property type="match status" value="1"/>
</dbReference>
<keyword evidence="10" id="KW-0521">NADP</keyword>
<reference evidence="14 15" key="1">
    <citation type="submission" date="2023-04" db="EMBL/GenBank/DDBJ databases">
        <title>Spirochaete genome identified in red abalone sample constitutes a novel genus.</title>
        <authorList>
            <person name="Sharma S.P."/>
            <person name="Purcell C.M."/>
            <person name="Hyde J.R."/>
            <person name="Severin A.J."/>
        </authorList>
    </citation>
    <scope>NUCLEOTIDE SEQUENCE [LARGE SCALE GENOMIC DNA]</scope>
    <source>
        <strain evidence="14 15">SP-2023</strain>
    </source>
</reference>
<evidence type="ECO:0000256" key="8">
    <source>
        <dbReference type="ARBA" id="ARBA00023002"/>
    </source>
</evidence>
<comment type="pathway">
    <text evidence="2 10">Amino-acid biosynthesis; L-methionine biosynthesis via de novo pathway; L-homoserine from L-aspartate: step 3/3.</text>
</comment>
<evidence type="ECO:0000256" key="3">
    <source>
        <dbReference type="ARBA" id="ARBA00006753"/>
    </source>
</evidence>
<comment type="catalytic activity">
    <reaction evidence="10">
        <text>L-homoserine + NADP(+) = L-aspartate 4-semialdehyde + NADPH + H(+)</text>
        <dbReference type="Rhea" id="RHEA:15761"/>
        <dbReference type="ChEBI" id="CHEBI:15378"/>
        <dbReference type="ChEBI" id="CHEBI:57476"/>
        <dbReference type="ChEBI" id="CHEBI:57783"/>
        <dbReference type="ChEBI" id="CHEBI:58349"/>
        <dbReference type="ChEBI" id="CHEBI:537519"/>
        <dbReference type="EC" id="1.1.1.3"/>
    </reaction>
</comment>
<dbReference type="Proteomes" id="UP001228690">
    <property type="component" value="Chromosome"/>
</dbReference>
<feature type="domain" description="Aspartate/homoserine dehydrogenase NAD-binding" evidence="13">
    <location>
        <begin position="14"/>
        <end position="144"/>
    </location>
</feature>
<dbReference type="InterPro" id="IPR019811">
    <property type="entry name" value="HDH_CS"/>
</dbReference>
<evidence type="ECO:0000259" key="13">
    <source>
        <dbReference type="Pfam" id="PF03447"/>
    </source>
</evidence>
<keyword evidence="8 10" id="KW-0560">Oxidoreductase</keyword>
<dbReference type="RefSeq" id="WP_326928460.1">
    <property type="nucleotide sequence ID" value="NZ_CP123443.1"/>
</dbReference>
<keyword evidence="9 10" id="KW-0486">Methionine biosynthesis</keyword>
<comment type="similarity">
    <text evidence="3 11">Belongs to the homoserine dehydrogenase family.</text>
</comment>
<evidence type="ECO:0000256" key="11">
    <source>
        <dbReference type="RuleBase" id="RU004171"/>
    </source>
</evidence>
<comment type="pathway">
    <text evidence="1 10">Amino-acid biosynthesis; L-threonine biosynthesis; L-threonine from L-aspartate: step 3/5.</text>
</comment>
<dbReference type="InterPro" id="IPR001342">
    <property type="entry name" value="HDH_cat"/>
</dbReference>
<dbReference type="InterPro" id="IPR036291">
    <property type="entry name" value="NAD(P)-bd_dom_sf"/>
</dbReference>
<keyword evidence="6 10" id="KW-0028">Amino-acid biosynthesis</keyword>
<proteinExistence type="inferred from homology"/>